<accession>A0A453PY71</accession>
<evidence type="ECO:0000313" key="2">
    <source>
        <dbReference type="Proteomes" id="UP000015105"/>
    </source>
</evidence>
<reference evidence="2" key="1">
    <citation type="journal article" date="2014" name="Science">
        <title>Ancient hybridizations among the ancestral genomes of bread wheat.</title>
        <authorList>
            <consortium name="International Wheat Genome Sequencing Consortium,"/>
            <person name="Marcussen T."/>
            <person name="Sandve S.R."/>
            <person name="Heier L."/>
            <person name="Spannagl M."/>
            <person name="Pfeifer M."/>
            <person name="Jakobsen K.S."/>
            <person name="Wulff B.B."/>
            <person name="Steuernagel B."/>
            <person name="Mayer K.F."/>
            <person name="Olsen O.A."/>
        </authorList>
    </citation>
    <scope>NUCLEOTIDE SEQUENCE [LARGE SCALE GENOMIC DNA]</scope>
    <source>
        <strain evidence="2">cv. AL8/78</strain>
    </source>
</reference>
<reference evidence="1" key="3">
    <citation type="journal article" date="2017" name="Nature">
        <title>Genome sequence of the progenitor of the wheat D genome Aegilops tauschii.</title>
        <authorList>
            <person name="Luo M.C."/>
            <person name="Gu Y.Q."/>
            <person name="Puiu D."/>
            <person name="Wang H."/>
            <person name="Twardziok S.O."/>
            <person name="Deal K.R."/>
            <person name="Huo N."/>
            <person name="Zhu T."/>
            <person name="Wang L."/>
            <person name="Wang Y."/>
            <person name="McGuire P.E."/>
            <person name="Liu S."/>
            <person name="Long H."/>
            <person name="Ramasamy R.K."/>
            <person name="Rodriguez J.C."/>
            <person name="Van S.L."/>
            <person name="Yuan L."/>
            <person name="Wang Z."/>
            <person name="Xia Z."/>
            <person name="Xiao L."/>
            <person name="Anderson O.D."/>
            <person name="Ouyang S."/>
            <person name="Liang Y."/>
            <person name="Zimin A.V."/>
            <person name="Pertea G."/>
            <person name="Qi P."/>
            <person name="Bennetzen J.L."/>
            <person name="Dai X."/>
            <person name="Dawson M.W."/>
            <person name="Muller H.G."/>
            <person name="Kugler K."/>
            <person name="Rivarola-Duarte L."/>
            <person name="Spannagl M."/>
            <person name="Mayer K.F.X."/>
            <person name="Lu F.H."/>
            <person name="Bevan M.W."/>
            <person name="Leroy P."/>
            <person name="Li P."/>
            <person name="You F.M."/>
            <person name="Sun Q."/>
            <person name="Liu Z."/>
            <person name="Lyons E."/>
            <person name="Wicker T."/>
            <person name="Salzberg S.L."/>
            <person name="Devos K.M."/>
            <person name="Dvorak J."/>
        </authorList>
    </citation>
    <scope>NUCLEOTIDE SEQUENCE [LARGE SCALE GENOMIC DNA]</scope>
    <source>
        <strain evidence="1">cv. AL8/78</strain>
    </source>
</reference>
<dbReference type="Proteomes" id="UP000015105">
    <property type="component" value="Chromosome 6D"/>
</dbReference>
<name>A0A453PY71_AEGTS</name>
<evidence type="ECO:0000313" key="1">
    <source>
        <dbReference type="EnsemblPlants" id="AET6Gv20905000.6"/>
    </source>
</evidence>
<dbReference type="EnsemblPlants" id="AET6Gv20905000.6">
    <property type="protein sequence ID" value="AET6Gv20905000.6"/>
    <property type="gene ID" value="AET6Gv20905000"/>
</dbReference>
<protein>
    <submittedName>
        <fullName evidence="1">Uncharacterized protein</fullName>
    </submittedName>
</protein>
<keyword evidence="2" id="KW-1185">Reference proteome</keyword>
<dbReference type="Gramene" id="AET6Gv20905000.6">
    <property type="protein sequence ID" value="AET6Gv20905000.6"/>
    <property type="gene ID" value="AET6Gv20905000"/>
</dbReference>
<proteinExistence type="predicted"/>
<reference evidence="1" key="5">
    <citation type="journal article" date="2021" name="G3 (Bethesda)">
        <title>Aegilops tauschii genome assembly Aet v5.0 features greater sequence contiguity and improved annotation.</title>
        <authorList>
            <person name="Wang L."/>
            <person name="Zhu T."/>
            <person name="Rodriguez J.C."/>
            <person name="Deal K.R."/>
            <person name="Dubcovsky J."/>
            <person name="McGuire P.E."/>
            <person name="Lux T."/>
            <person name="Spannagl M."/>
            <person name="Mayer K.F.X."/>
            <person name="Baldrich P."/>
            <person name="Meyers B.C."/>
            <person name="Huo N."/>
            <person name="Gu Y.Q."/>
            <person name="Zhou H."/>
            <person name="Devos K.M."/>
            <person name="Bennetzen J.L."/>
            <person name="Unver T."/>
            <person name="Budak H."/>
            <person name="Gulick P.J."/>
            <person name="Galiba G."/>
            <person name="Kalapos B."/>
            <person name="Nelson D.R."/>
            <person name="Li P."/>
            <person name="You F.M."/>
            <person name="Luo M.C."/>
            <person name="Dvorak J."/>
        </authorList>
    </citation>
    <scope>NUCLEOTIDE SEQUENCE [LARGE SCALE GENOMIC DNA]</scope>
    <source>
        <strain evidence="1">cv. AL8/78</strain>
    </source>
</reference>
<reference evidence="2" key="2">
    <citation type="journal article" date="2017" name="Nat. Plants">
        <title>The Aegilops tauschii genome reveals multiple impacts of transposons.</title>
        <authorList>
            <person name="Zhao G."/>
            <person name="Zou C."/>
            <person name="Li K."/>
            <person name="Wang K."/>
            <person name="Li T."/>
            <person name="Gao L."/>
            <person name="Zhang X."/>
            <person name="Wang H."/>
            <person name="Yang Z."/>
            <person name="Liu X."/>
            <person name="Jiang W."/>
            <person name="Mao L."/>
            <person name="Kong X."/>
            <person name="Jiao Y."/>
            <person name="Jia J."/>
        </authorList>
    </citation>
    <scope>NUCLEOTIDE SEQUENCE [LARGE SCALE GENOMIC DNA]</scope>
    <source>
        <strain evidence="2">cv. AL8/78</strain>
    </source>
</reference>
<dbReference type="AlphaFoldDB" id="A0A453PY71"/>
<organism evidence="1 2">
    <name type="scientific">Aegilops tauschii subsp. strangulata</name>
    <name type="common">Goatgrass</name>
    <dbReference type="NCBI Taxonomy" id="200361"/>
    <lineage>
        <taxon>Eukaryota</taxon>
        <taxon>Viridiplantae</taxon>
        <taxon>Streptophyta</taxon>
        <taxon>Embryophyta</taxon>
        <taxon>Tracheophyta</taxon>
        <taxon>Spermatophyta</taxon>
        <taxon>Magnoliopsida</taxon>
        <taxon>Liliopsida</taxon>
        <taxon>Poales</taxon>
        <taxon>Poaceae</taxon>
        <taxon>BOP clade</taxon>
        <taxon>Pooideae</taxon>
        <taxon>Triticodae</taxon>
        <taxon>Triticeae</taxon>
        <taxon>Triticinae</taxon>
        <taxon>Aegilops</taxon>
    </lineage>
</organism>
<sequence length="59" mass="7008">MVAFQSIKQPTNLLFLFEKKQQTTKLSYYFCAHHRLSRVNLCKIPFKFILKLQGFPNMA</sequence>
<reference evidence="1" key="4">
    <citation type="submission" date="2019-03" db="UniProtKB">
        <authorList>
            <consortium name="EnsemblPlants"/>
        </authorList>
    </citation>
    <scope>IDENTIFICATION</scope>
</reference>